<dbReference type="SMART" id="SM00355">
    <property type="entry name" value="ZnF_C2H2"/>
    <property type="match status" value="7"/>
</dbReference>
<organism evidence="10 11">
    <name type="scientific">Priapulus caudatus</name>
    <name type="common">Priapulid worm</name>
    <dbReference type="NCBI Taxonomy" id="37621"/>
    <lineage>
        <taxon>Eukaryota</taxon>
        <taxon>Metazoa</taxon>
        <taxon>Ecdysozoa</taxon>
        <taxon>Scalidophora</taxon>
        <taxon>Priapulida</taxon>
        <taxon>Priapulimorpha</taxon>
        <taxon>Priapulimorphida</taxon>
        <taxon>Priapulidae</taxon>
        <taxon>Priapulus</taxon>
    </lineage>
</organism>
<feature type="domain" description="C2H2-type" evidence="9">
    <location>
        <begin position="388"/>
        <end position="415"/>
    </location>
</feature>
<feature type="compositionally biased region" description="Basic residues" evidence="8">
    <location>
        <begin position="178"/>
        <end position="191"/>
    </location>
</feature>
<feature type="domain" description="C2H2-type" evidence="9">
    <location>
        <begin position="195"/>
        <end position="225"/>
    </location>
</feature>
<keyword evidence="3" id="KW-0677">Repeat</keyword>
<evidence type="ECO:0000313" key="11">
    <source>
        <dbReference type="RefSeq" id="XP_014664512.1"/>
    </source>
</evidence>
<feature type="region of interest" description="Disordered" evidence="8">
    <location>
        <begin position="277"/>
        <end position="300"/>
    </location>
</feature>
<evidence type="ECO:0000256" key="4">
    <source>
        <dbReference type="ARBA" id="ARBA00022771"/>
    </source>
</evidence>
<feature type="compositionally biased region" description="Gly residues" evidence="8">
    <location>
        <begin position="152"/>
        <end position="171"/>
    </location>
</feature>
<dbReference type="PANTHER" id="PTHR24394">
    <property type="entry name" value="ZINC FINGER PROTEIN"/>
    <property type="match status" value="1"/>
</dbReference>
<dbReference type="GeneID" id="106806888"/>
<keyword evidence="2" id="KW-0479">Metal-binding</keyword>
<keyword evidence="4 7" id="KW-0863">Zinc-finger</keyword>
<name>A0ABM1DX41_PRICU</name>
<keyword evidence="10" id="KW-1185">Reference proteome</keyword>
<evidence type="ECO:0000313" key="10">
    <source>
        <dbReference type="Proteomes" id="UP000695022"/>
    </source>
</evidence>
<dbReference type="InterPro" id="IPR036236">
    <property type="entry name" value="Znf_C2H2_sf"/>
</dbReference>
<feature type="region of interest" description="Disordered" evidence="8">
    <location>
        <begin position="115"/>
        <end position="138"/>
    </location>
</feature>
<reference evidence="11" key="1">
    <citation type="submission" date="2025-08" db="UniProtKB">
        <authorList>
            <consortium name="RefSeq"/>
        </authorList>
    </citation>
    <scope>IDENTIFICATION</scope>
</reference>
<feature type="region of interest" description="Disordered" evidence="8">
    <location>
        <begin position="151"/>
        <end position="196"/>
    </location>
</feature>
<feature type="domain" description="C2H2-type" evidence="9">
    <location>
        <begin position="472"/>
        <end position="500"/>
    </location>
</feature>
<evidence type="ECO:0000256" key="5">
    <source>
        <dbReference type="ARBA" id="ARBA00022833"/>
    </source>
</evidence>
<dbReference type="Gene3D" id="3.30.160.60">
    <property type="entry name" value="Classic Zinc Finger"/>
    <property type="match status" value="6"/>
</dbReference>
<evidence type="ECO:0000259" key="9">
    <source>
        <dbReference type="PROSITE" id="PS50157"/>
    </source>
</evidence>
<gene>
    <name evidence="11" type="primary">LOC106806888</name>
</gene>
<evidence type="ECO:0000256" key="2">
    <source>
        <dbReference type="ARBA" id="ARBA00022723"/>
    </source>
</evidence>
<dbReference type="Pfam" id="PF00096">
    <property type="entry name" value="zf-C2H2"/>
    <property type="match status" value="2"/>
</dbReference>
<keyword evidence="5" id="KW-0862">Zinc</keyword>
<dbReference type="PANTHER" id="PTHR24394:SF44">
    <property type="entry name" value="ZINC FINGER PROTEIN 271-LIKE"/>
    <property type="match status" value="1"/>
</dbReference>
<feature type="domain" description="C2H2-type" evidence="9">
    <location>
        <begin position="416"/>
        <end position="443"/>
    </location>
</feature>
<feature type="region of interest" description="Disordered" evidence="8">
    <location>
        <begin position="218"/>
        <end position="238"/>
    </location>
</feature>
<dbReference type="Proteomes" id="UP000695022">
    <property type="component" value="Unplaced"/>
</dbReference>
<evidence type="ECO:0000256" key="8">
    <source>
        <dbReference type="SAM" id="MobiDB-lite"/>
    </source>
</evidence>
<feature type="region of interest" description="Disordered" evidence="8">
    <location>
        <begin position="339"/>
        <end position="358"/>
    </location>
</feature>
<evidence type="ECO:0000256" key="6">
    <source>
        <dbReference type="ARBA" id="ARBA00023242"/>
    </source>
</evidence>
<dbReference type="RefSeq" id="XP_014664512.1">
    <property type="nucleotide sequence ID" value="XM_014809026.1"/>
</dbReference>
<evidence type="ECO:0000256" key="3">
    <source>
        <dbReference type="ARBA" id="ARBA00022737"/>
    </source>
</evidence>
<comment type="subcellular location">
    <subcellularLocation>
        <location evidence="1">Nucleus</location>
    </subcellularLocation>
</comment>
<dbReference type="SUPFAM" id="SSF57667">
    <property type="entry name" value="beta-beta-alpha zinc fingers"/>
    <property type="match status" value="3"/>
</dbReference>
<sequence length="548" mass="57952">MIVAGENDGVVGVAATPRHGSSELINPPRTLRRPDTDLEACIIDGKVTAPPLLQLIHSVSGQVSCAKSVSGESSGEVTCVKSVSGQVSCAKSVSGESSGEVTCVKSVSGEISGQVSCDDRRVPQDRRIPELGGSVHGGHVVPAREEATVVGRMGGAPGGDSGLGGGGGTGGDSEPPPRRAKPRRQRQRGGGRRSYGCHSCAEQFTQLADVIRHVKTHEISSGRQPKQSVDARARQEVAPTGVPDTAALMDRKSHACAADIASAHVTADNARKPHLAVTTGVESRGRNTGASEQSATSRDLATPCTKPALVVAMTSPLASHVLLPVGQLAATEKRRLLPVDGASGAPANKRSRDADRPRPHACATCGAAFHTKLLLKAHGRVHTGERPYKCQLCSAAFSCKANLTCHVRTHTGERPYKCDVCSAAFSQGGHLQKHARIHTGEKPYACNICGSSFSQSSYLTVHRWVHSAEKPFKCSYCAVGYSRATSLTAHLARLHDVRSDAQRPYQCLLCTAAFTDVRFLKRHVTEMSKTDASHRDNALQLQLAYSCV</sequence>
<protein>
    <submittedName>
        <fullName evidence="11">Zinc finger protein 239-like isoform X1</fullName>
    </submittedName>
</protein>
<feature type="compositionally biased region" description="Polar residues" evidence="8">
    <location>
        <begin position="286"/>
        <end position="299"/>
    </location>
</feature>
<feature type="domain" description="C2H2-type" evidence="9">
    <location>
        <begin position="444"/>
        <end position="471"/>
    </location>
</feature>
<evidence type="ECO:0000256" key="1">
    <source>
        <dbReference type="ARBA" id="ARBA00004123"/>
    </source>
</evidence>
<feature type="compositionally biased region" description="Basic and acidic residues" evidence="8">
    <location>
        <begin position="117"/>
        <end position="129"/>
    </location>
</feature>
<proteinExistence type="predicted"/>
<feature type="domain" description="C2H2-type" evidence="9">
    <location>
        <begin position="360"/>
        <end position="387"/>
    </location>
</feature>
<keyword evidence="6" id="KW-0539">Nucleus</keyword>
<dbReference type="PROSITE" id="PS00028">
    <property type="entry name" value="ZINC_FINGER_C2H2_1"/>
    <property type="match status" value="6"/>
</dbReference>
<evidence type="ECO:0000256" key="7">
    <source>
        <dbReference type="PROSITE-ProRule" id="PRU00042"/>
    </source>
</evidence>
<accession>A0ABM1DX41</accession>
<dbReference type="PROSITE" id="PS50157">
    <property type="entry name" value="ZINC_FINGER_C2H2_2"/>
    <property type="match status" value="6"/>
</dbReference>
<dbReference type="InterPro" id="IPR013087">
    <property type="entry name" value="Znf_C2H2_type"/>
</dbReference>